<sequence length="689" mass="77812">MTSSKSTISTSNVSGNGDSALLEKLEMESTATSDSNGVPPALPEKRSKRRKERQPSQYDNVPENEHLSTCALHSTNGDSPDANKPPPLPLKKRHIMAYMEMFGNCSHSNNDFISGLGTRHSVAAYNSMQTEWQQHEMALTTTQSCSFMTHTITALHDSSSISITTAPTLVEATNNSSLPPALPPKRSRSTKSNATPPPISPKPTISMQSIHNSEPLVASTPLKVAEEPIHAHEKKDVAPSTPVKLNNNVIMDTVLPSSRPASNALSSISVDENTLELRDIDQDDSILDELDISKYLVFKKADEEGPDIRGGHPDALLIHATKANKHDFLYQEAFLTTYRTFMQPLELIQKLHRRHQRFSCSPDVVKQRAAREAFSLLVRVVSDLTISDLDDVLLQTLMEFVQQLVCSGDLTMAKALRVKILEKHTVKQLQAAQPILSSLSVTTKQASLLDFKSEQIAEQMTLLDADLFMKIEIPEVLIWAQEQNEERSPNLTRFTEHFNKMSYWARSRILEHRLENEAKDREKYVVKFIKIMKHLRKINNFNSYLALLSALDSAPIRRLEWQKHITEGLKEYCALIDSSSSFRAYRQALAETQPPCIPYIGLVLQDLTFVHIGNNDLLPDGTINFSKRWQQFNIVENMKRFKKGTYSFKKHERIITFFNNFSDFLCEEAMWQISESIKPRGGKKAQPQN</sequence>
<feature type="region of interest" description="Disordered" evidence="4">
    <location>
        <begin position="1"/>
        <end position="65"/>
    </location>
</feature>
<dbReference type="PROSITE" id="PS50009">
    <property type="entry name" value="RASGEF_CAT"/>
    <property type="match status" value="1"/>
</dbReference>
<dbReference type="InterPro" id="IPR023578">
    <property type="entry name" value="Ras_GEF_dom_sf"/>
</dbReference>
<dbReference type="InterPro" id="IPR019804">
    <property type="entry name" value="Ras_G-nucl-exch_fac_CS"/>
</dbReference>
<name>E2C8C1_HARSA</name>
<dbReference type="Gene3D" id="1.20.870.10">
    <property type="entry name" value="Son of sevenless (SoS) protein Chain: S domain 1"/>
    <property type="match status" value="1"/>
</dbReference>
<dbReference type="SUPFAM" id="SSF48366">
    <property type="entry name" value="Ras GEF"/>
    <property type="match status" value="1"/>
</dbReference>
<dbReference type="InterPro" id="IPR036964">
    <property type="entry name" value="RASGEF_cat_dom_sf"/>
</dbReference>
<protein>
    <recommendedName>
        <fullName evidence="2">CRK SH3-binding GNRP</fullName>
    </recommendedName>
</protein>
<dbReference type="FunFam" id="1.10.840.10:FF:000009">
    <property type="entry name" value="rap guanine nucleotide exchange factor 1"/>
    <property type="match status" value="1"/>
</dbReference>
<proteinExistence type="predicted"/>
<dbReference type="Pfam" id="PF00617">
    <property type="entry name" value="RasGEF"/>
    <property type="match status" value="1"/>
</dbReference>
<evidence type="ECO:0000259" key="6">
    <source>
        <dbReference type="PROSITE" id="PS50212"/>
    </source>
</evidence>
<dbReference type="SMART" id="SM00147">
    <property type="entry name" value="RasGEF"/>
    <property type="match status" value="1"/>
</dbReference>
<dbReference type="PANTHER" id="PTHR23113">
    <property type="entry name" value="GUANINE NUCLEOTIDE EXCHANGE FACTOR"/>
    <property type="match status" value="1"/>
</dbReference>
<accession>E2C8C1</accession>
<dbReference type="CDD" id="cd00155">
    <property type="entry name" value="RasGEF"/>
    <property type="match status" value="1"/>
</dbReference>
<dbReference type="Gene3D" id="1.10.840.10">
    <property type="entry name" value="Ras guanine-nucleotide exchange factors catalytic domain"/>
    <property type="match status" value="1"/>
</dbReference>
<evidence type="ECO:0000313" key="8">
    <source>
        <dbReference type="Proteomes" id="UP000008237"/>
    </source>
</evidence>
<dbReference type="GO" id="GO:0005886">
    <property type="term" value="C:plasma membrane"/>
    <property type="evidence" value="ECO:0007669"/>
    <property type="project" value="TreeGrafter"/>
</dbReference>
<dbReference type="GO" id="GO:0007265">
    <property type="term" value="P:Ras protein signal transduction"/>
    <property type="evidence" value="ECO:0007669"/>
    <property type="project" value="TreeGrafter"/>
</dbReference>
<dbReference type="OrthoDB" id="25179at2759"/>
<dbReference type="PANTHER" id="PTHR23113:SF224">
    <property type="entry name" value="RAP GUANINE NUCLEOTIDE EXCHANGE FACTOR 1"/>
    <property type="match status" value="1"/>
</dbReference>
<gene>
    <name evidence="7" type="ORF">EAI_00490</name>
</gene>
<dbReference type="STRING" id="610380.E2C8C1"/>
<evidence type="ECO:0000256" key="1">
    <source>
        <dbReference type="ARBA" id="ARBA00022658"/>
    </source>
</evidence>
<dbReference type="Pfam" id="PF00618">
    <property type="entry name" value="RasGEF_N"/>
    <property type="match status" value="1"/>
</dbReference>
<evidence type="ECO:0000256" key="2">
    <source>
        <dbReference type="ARBA" id="ARBA00083313"/>
    </source>
</evidence>
<reference evidence="7 8" key="1">
    <citation type="journal article" date="2010" name="Science">
        <title>Genomic comparison of the ants Camponotus floridanus and Harpegnathos saltator.</title>
        <authorList>
            <person name="Bonasio R."/>
            <person name="Zhang G."/>
            <person name="Ye C."/>
            <person name="Mutti N.S."/>
            <person name="Fang X."/>
            <person name="Qin N."/>
            <person name="Donahue G."/>
            <person name="Yang P."/>
            <person name="Li Q."/>
            <person name="Li C."/>
            <person name="Zhang P."/>
            <person name="Huang Z."/>
            <person name="Berger S.L."/>
            <person name="Reinberg D."/>
            <person name="Wang J."/>
            <person name="Liebig J."/>
        </authorList>
    </citation>
    <scope>NUCLEOTIDE SEQUENCE [LARGE SCALE GENOMIC DNA]</scope>
    <source>
        <strain evidence="7 8">R22 G/1</strain>
    </source>
</reference>
<dbReference type="InParanoid" id="E2C8C1"/>
<evidence type="ECO:0000313" key="7">
    <source>
        <dbReference type="EMBL" id="EFN75811.1"/>
    </source>
</evidence>
<dbReference type="InterPro" id="IPR000651">
    <property type="entry name" value="Ras-like_Gua-exchang_fac_N"/>
</dbReference>
<dbReference type="GO" id="GO:0005085">
    <property type="term" value="F:guanyl-nucleotide exchange factor activity"/>
    <property type="evidence" value="ECO:0007669"/>
    <property type="project" value="UniProtKB-KW"/>
</dbReference>
<dbReference type="InterPro" id="IPR008937">
    <property type="entry name" value="Ras-like_GEF"/>
</dbReference>
<evidence type="ECO:0000256" key="4">
    <source>
        <dbReference type="SAM" id="MobiDB-lite"/>
    </source>
</evidence>
<keyword evidence="8" id="KW-1185">Reference proteome</keyword>
<dbReference type="CDD" id="cd06224">
    <property type="entry name" value="REM"/>
    <property type="match status" value="1"/>
</dbReference>
<dbReference type="InterPro" id="IPR001895">
    <property type="entry name" value="RASGEF_cat_dom"/>
</dbReference>
<dbReference type="PROSITE" id="PS00720">
    <property type="entry name" value="RASGEF"/>
    <property type="match status" value="1"/>
</dbReference>
<dbReference type="PROSITE" id="PS50212">
    <property type="entry name" value="RASGEF_NTER"/>
    <property type="match status" value="1"/>
</dbReference>
<feature type="compositionally biased region" description="Low complexity" evidence="4">
    <location>
        <begin position="1"/>
        <end position="14"/>
    </location>
</feature>
<keyword evidence="1 3" id="KW-0344">Guanine-nucleotide releasing factor</keyword>
<organism evidence="8">
    <name type="scientific">Harpegnathos saltator</name>
    <name type="common">Jerdon's jumping ant</name>
    <dbReference type="NCBI Taxonomy" id="610380"/>
    <lineage>
        <taxon>Eukaryota</taxon>
        <taxon>Metazoa</taxon>
        <taxon>Ecdysozoa</taxon>
        <taxon>Arthropoda</taxon>
        <taxon>Hexapoda</taxon>
        <taxon>Insecta</taxon>
        <taxon>Pterygota</taxon>
        <taxon>Neoptera</taxon>
        <taxon>Endopterygota</taxon>
        <taxon>Hymenoptera</taxon>
        <taxon>Apocrita</taxon>
        <taxon>Aculeata</taxon>
        <taxon>Formicoidea</taxon>
        <taxon>Formicidae</taxon>
        <taxon>Ponerinae</taxon>
        <taxon>Ponerini</taxon>
        <taxon>Harpegnathos</taxon>
    </lineage>
</organism>
<feature type="region of interest" description="Disordered" evidence="4">
    <location>
        <begin position="172"/>
        <end position="208"/>
    </location>
</feature>
<dbReference type="SMART" id="SM00229">
    <property type="entry name" value="RasGEFN"/>
    <property type="match status" value="1"/>
</dbReference>
<dbReference type="Proteomes" id="UP000008237">
    <property type="component" value="Unassembled WGS sequence"/>
</dbReference>
<evidence type="ECO:0000259" key="5">
    <source>
        <dbReference type="PROSITE" id="PS50009"/>
    </source>
</evidence>
<dbReference type="OMA" id="MTHTITA"/>
<evidence type="ECO:0000256" key="3">
    <source>
        <dbReference type="PROSITE-ProRule" id="PRU00168"/>
    </source>
</evidence>
<feature type="domain" description="N-terminal Ras-GEF" evidence="6">
    <location>
        <begin position="304"/>
        <end position="425"/>
    </location>
</feature>
<dbReference type="EMBL" id="GL453640">
    <property type="protein sequence ID" value="EFN75811.1"/>
    <property type="molecule type" value="Genomic_DNA"/>
</dbReference>
<dbReference type="AlphaFoldDB" id="E2C8C1"/>
<feature type="domain" description="Ras-GEF" evidence="5">
    <location>
        <begin position="452"/>
        <end position="680"/>
    </location>
</feature>
<feature type="region of interest" description="Disordered" evidence="4">
    <location>
        <begin position="70"/>
        <end position="89"/>
    </location>
</feature>